<dbReference type="KEGG" id="ssl:SS1G_09409"/>
<sequence>MAKHSGDSHLGYVHLAIWILRVVTPTAVLGKKKEEIA</sequence>
<evidence type="ECO:0000313" key="3">
    <source>
        <dbReference type="Proteomes" id="UP000001312"/>
    </source>
</evidence>
<evidence type="ECO:0000313" key="2">
    <source>
        <dbReference type="EMBL" id="EDN93542.1"/>
    </source>
</evidence>
<feature type="transmembrane region" description="Helical" evidence="1">
    <location>
        <begin position="12"/>
        <end position="30"/>
    </location>
</feature>
<keyword evidence="1" id="KW-0472">Membrane</keyword>
<accession>A7EVQ0</accession>
<dbReference type="InParanoid" id="A7EVQ0"/>
<dbReference type="EMBL" id="CH476633">
    <property type="protein sequence ID" value="EDN93542.1"/>
    <property type="molecule type" value="Genomic_DNA"/>
</dbReference>
<dbReference type="HOGENOM" id="CLU_3351365_0_0_1"/>
<dbReference type="AlphaFoldDB" id="A7EVQ0"/>
<dbReference type="Proteomes" id="UP000001312">
    <property type="component" value="Unassembled WGS sequence"/>
</dbReference>
<name>A7EVQ0_SCLS1</name>
<dbReference type="RefSeq" id="XP_001589687.1">
    <property type="nucleotide sequence ID" value="XM_001589637.1"/>
</dbReference>
<proteinExistence type="predicted"/>
<dbReference type="GeneID" id="5485610"/>
<reference evidence="3" key="1">
    <citation type="journal article" date="2011" name="PLoS Genet.">
        <title>Genomic analysis of the necrotrophic fungal pathogens Sclerotinia sclerotiorum and Botrytis cinerea.</title>
        <authorList>
            <person name="Amselem J."/>
            <person name="Cuomo C.A."/>
            <person name="van Kan J.A."/>
            <person name="Viaud M."/>
            <person name="Benito E.P."/>
            <person name="Couloux A."/>
            <person name="Coutinho P.M."/>
            <person name="de Vries R.P."/>
            <person name="Dyer P.S."/>
            <person name="Fillinger S."/>
            <person name="Fournier E."/>
            <person name="Gout L."/>
            <person name="Hahn M."/>
            <person name="Kohn L."/>
            <person name="Lapalu N."/>
            <person name="Plummer K.M."/>
            <person name="Pradier J.M."/>
            <person name="Quevillon E."/>
            <person name="Sharon A."/>
            <person name="Simon A."/>
            <person name="ten Have A."/>
            <person name="Tudzynski B."/>
            <person name="Tudzynski P."/>
            <person name="Wincker P."/>
            <person name="Andrew M."/>
            <person name="Anthouard V."/>
            <person name="Beever R.E."/>
            <person name="Beffa R."/>
            <person name="Benoit I."/>
            <person name="Bouzid O."/>
            <person name="Brault B."/>
            <person name="Chen Z."/>
            <person name="Choquer M."/>
            <person name="Collemare J."/>
            <person name="Cotton P."/>
            <person name="Danchin E.G."/>
            <person name="Da Silva C."/>
            <person name="Gautier A."/>
            <person name="Giraud C."/>
            <person name="Giraud T."/>
            <person name="Gonzalez C."/>
            <person name="Grossetete S."/>
            <person name="Guldener U."/>
            <person name="Henrissat B."/>
            <person name="Howlett B.J."/>
            <person name="Kodira C."/>
            <person name="Kretschmer M."/>
            <person name="Lappartient A."/>
            <person name="Leroch M."/>
            <person name="Levis C."/>
            <person name="Mauceli E."/>
            <person name="Neuveglise C."/>
            <person name="Oeser B."/>
            <person name="Pearson M."/>
            <person name="Poulain J."/>
            <person name="Poussereau N."/>
            <person name="Quesneville H."/>
            <person name="Rascle C."/>
            <person name="Schumacher J."/>
            <person name="Segurens B."/>
            <person name="Sexton A."/>
            <person name="Silva E."/>
            <person name="Sirven C."/>
            <person name="Soanes D.M."/>
            <person name="Talbot N.J."/>
            <person name="Templeton M."/>
            <person name="Yandava C."/>
            <person name="Yarden O."/>
            <person name="Zeng Q."/>
            <person name="Rollins J.A."/>
            <person name="Lebrun M.H."/>
            <person name="Dickman M."/>
        </authorList>
    </citation>
    <scope>NUCLEOTIDE SEQUENCE [LARGE SCALE GENOMIC DNA]</scope>
    <source>
        <strain evidence="3">ATCC 18683 / 1980 / Ss-1</strain>
    </source>
</reference>
<evidence type="ECO:0000256" key="1">
    <source>
        <dbReference type="SAM" id="Phobius"/>
    </source>
</evidence>
<keyword evidence="3" id="KW-1185">Reference proteome</keyword>
<gene>
    <name evidence="2" type="ORF">SS1G_09409</name>
</gene>
<organism evidence="2 3">
    <name type="scientific">Sclerotinia sclerotiorum (strain ATCC 18683 / 1980 / Ss-1)</name>
    <name type="common">White mold</name>
    <name type="synonym">Whetzelinia sclerotiorum</name>
    <dbReference type="NCBI Taxonomy" id="665079"/>
    <lineage>
        <taxon>Eukaryota</taxon>
        <taxon>Fungi</taxon>
        <taxon>Dikarya</taxon>
        <taxon>Ascomycota</taxon>
        <taxon>Pezizomycotina</taxon>
        <taxon>Leotiomycetes</taxon>
        <taxon>Helotiales</taxon>
        <taxon>Sclerotiniaceae</taxon>
        <taxon>Sclerotinia</taxon>
    </lineage>
</organism>
<keyword evidence="1" id="KW-0812">Transmembrane</keyword>
<keyword evidence="1" id="KW-1133">Transmembrane helix</keyword>
<protein>
    <submittedName>
        <fullName evidence="2">Uncharacterized protein</fullName>
    </submittedName>
</protein>